<dbReference type="InterPro" id="IPR013155">
    <property type="entry name" value="M/V/L/I-tRNA-synth_anticd-bd"/>
</dbReference>
<evidence type="ECO:0000256" key="9">
    <source>
        <dbReference type="HAMAP-Rule" id="MF_00049"/>
    </source>
</evidence>
<dbReference type="EMBL" id="BIFQ01000001">
    <property type="protein sequence ID" value="GCE05567.1"/>
    <property type="molecule type" value="Genomic_DNA"/>
</dbReference>
<keyword evidence="4 9" id="KW-0547">Nucleotide-binding</keyword>
<keyword evidence="6 9" id="KW-0648">Protein biosynthesis</keyword>
<dbReference type="PANTHER" id="PTHR43740">
    <property type="entry name" value="LEUCYL-TRNA SYNTHETASE"/>
    <property type="match status" value="1"/>
</dbReference>
<dbReference type="InterPro" id="IPR009008">
    <property type="entry name" value="Val/Leu/Ile-tRNA-synth_edit"/>
</dbReference>
<dbReference type="Pfam" id="PF08264">
    <property type="entry name" value="Anticodon_1"/>
    <property type="match status" value="1"/>
</dbReference>
<dbReference type="Pfam" id="PF00133">
    <property type="entry name" value="tRNA-synt_1"/>
    <property type="match status" value="1"/>
</dbReference>
<dbReference type="GO" id="GO:0005524">
    <property type="term" value="F:ATP binding"/>
    <property type="evidence" value="ECO:0007669"/>
    <property type="project" value="UniProtKB-UniRule"/>
</dbReference>
<dbReference type="SUPFAM" id="SSF50677">
    <property type="entry name" value="ValRS/IleRS/LeuRS editing domain"/>
    <property type="match status" value="1"/>
</dbReference>
<comment type="caution">
    <text evidence="15">The sequence shown here is derived from an EMBL/GenBank/DDBJ whole genome shotgun (WGS) entry which is preliminary data.</text>
</comment>
<dbReference type="GO" id="GO:0004823">
    <property type="term" value="F:leucine-tRNA ligase activity"/>
    <property type="evidence" value="ECO:0007669"/>
    <property type="project" value="UniProtKB-UniRule"/>
</dbReference>
<dbReference type="Gene3D" id="1.10.730.10">
    <property type="entry name" value="Isoleucyl-tRNA Synthetase, Domain 1"/>
    <property type="match status" value="1"/>
</dbReference>
<evidence type="ECO:0000256" key="7">
    <source>
        <dbReference type="ARBA" id="ARBA00023146"/>
    </source>
</evidence>
<evidence type="ECO:0000256" key="5">
    <source>
        <dbReference type="ARBA" id="ARBA00022840"/>
    </source>
</evidence>
<comment type="similarity">
    <text evidence="1 9 10">Belongs to the class-I aminoacyl-tRNA synthetase family.</text>
</comment>
<evidence type="ECO:0000259" key="12">
    <source>
        <dbReference type="Pfam" id="PF08264"/>
    </source>
</evidence>
<feature type="short sequence motif" description="'HIGH' region" evidence="9">
    <location>
        <begin position="44"/>
        <end position="54"/>
    </location>
</feature>
<name>A0A401ZFC3_9CHLR</name>
<dbReference type="InterPro" id="IPR002300">
    <property type="entry name" value="aa-tRNA-synth_Ia"/>
</dbReference>
<evidence type="ECO:0000256" key="2">
    <source>
        <dbReference type="ARBA" id="ARBA00022490"/>
    </source>
</evidence>
<dbReference type="SUPFAM" id="SSF47323">
    <property type="entry name" value="Anticodon-binding domain of a subclass of class I aminoacyl-tRNA synthetases"/>
    <property type="match status" value="1"/>
</dbReference>
<evidence type="ECO:0000313" key="16">
    <source>
        <dbReference type="Proteomes" id="UP000287224"/>
    </source>
</evidence>
<keyword evidence="7 9" id="KW-0030">Aminoacyl-tRNA synthetase</keyword>
<protein>
    <recommendedName>
        <fullName evidence="9">Leucine--tRNA ligase</fullName>
        <ecNumber evidence="9">6.1.1.4</ecNumber>
    </recommendedName>
    <alternativeName>
        <fullName evidence="9">Leucyl-tRNA synthetase</fullName>
        <shortName evidence="9">LeuRS</shortName>
    </alternativeName>
</protein>
<dbReference type="FunFam" id="1.10.730.10:FF:000011">
    <property type="entry name" value="Leucine--tRNA ligase chloroplastic/mitochondrial"/>
    <property type="match status" value="1"/>
</dbReference>
<evidence type="ECO:0000259" key="13">
    <source>
        <dbReference type="Pfam" id="PF09334"/>
    </source>
</evidence>
<feature type="domain" description="Aminoacyl-tRNA synthetase class Ia" evidence="11">
    <location>
        <begin position="425"/>
        <end position="615"/>
    </location>
</feature>
<reference evidence="16" key="1">
    <citation type="submission" date="2018-12" db="EMBL/GenBank/DDBJ databases">
        <title>Tengunoibacter tsumagoiensis gen. nov., sp. nov., Dictyobacter kobayashii sp. nov., D. alpinus sp. nov., and D. joshuensis sp. nov. and description of Dictyobacteraceae fam. nov. within the order Ktedonobacterales isolated from Tengu-no-mugimeshi.</title>
        <authorList>
            <person name="Wang C.M."/>
            <person name="Zheng Y."/>
            <person name="Sakai Y."/>
            <person name="Toyoda A."/>
            <person name="Minakuchi Y."/>
            <person name="Abe K."/>
            <person name="Yokota A."/>
            <person name="Yabe S."/>
        </authorList>
    </citation>
    <scope>NUCLEOTIDE SEQUENCE [LARGE SCALE GENOMIC DNA]</scope>
    <source>
        <strain evidence="16">S-27</strain>
    </source>
</reference>
<dbReference type="InterPro" id="IPR014729">
    <property type="entry name" value="Rossmann-like_a/b/a_fold"/>
</dbReference>
<keyword evidence="5 9" id="KW-0067">ATP-binding</keyword>
<comment type="catalytic activity">
    <reaction evidence="8 9">
        <text>tRNA(Leu) + L-leucine + ATP = L-leucyl-tRNA(Leu) + AMP + diphosphate</text>
        <dbReference type="Rhea" id="RHEA:11688"/>
        <dbReference type="Rhea" id="RHEA-COMP:9613"/>
        <dbReference type="Rhea" id="RHEA-COMP:9622"/>
        <dbReference type="ChEBI" id="CHEBI:30616"/>
        <dbReference type="ChEBI" id="CHEBI:33019"/>
        <dbReference type="ChEBI" id="CHEBI:57427"/>
        <dbReference type="ChEBI" id="CHEBI:78442"/>
        <dbReference type="ChEBI" id="CHEBI:78494"/>
        <dbReference type="ChEBI" id="CHEBI:456215"/>
        <dbReference type="EC" id="6.1.1.4"/>
    </reaction>
</comment>
<dbReference type="InterPro" id="IPR009080">
    <property type="entry name" value="tRNAsynth_Ia_anticodon-bd"/>
</dbReference>
<comment type="subcellular location">
    <subcellularLocation>
        <location evidence="9">Cytoplasm</location>
    </subcellularLocation>
</comment>
<dbReference type="RefSeq" id="WP_126599621.1">
    <property type="nucleotide sequence ID" value="NZ_BIFQ01000001.1"/>
</dbReference>
<dbReference type="OrthoDB" id="9810365at2"/>
<dbReference type="CDD" id="cd00812">
    <property type="entry name" value="LeuRS_core"/>
    <property type="match status" value="1"/>
</dbReference>
<evidence type="ECO:0000313" key="15">
    <source>
        <dbReference type="EMBL" id="GCE05567.1"/>
    </source>
</evidence>
<dbReference type="PANTHER" id="PTHR43740:SF2">
    <property type="entry name" value="LEUCINE--TRNA LIGASE, MITOCHONDRIAL"/>
    <property type="match status" value="1"/>
</dbReference>
<dbReference type="NCBIfam" id="TIGR00396">
    <property type="entry name" value="leuS_bact"/>
    <property type="match status" value="1"/>
</dbReference>
<feature type="domain" description="Leucyl-tRNA synthetase editing" evidence="14">
    <location>
        <begin position="223"/>
        <end position="411"/>
    </location>
</feature>
<keyword evidence="3 9" id="KW-0436">Ligase</keyword>
<evidence type="ECO:0000256" key="4">
    <source>
        <dbReference type="ARBA" id="ARBA00022741"/>
    </source>
</evidence>
<dbReference type="SUPFAM" id="SSF52374">
    <property type="entry name" value="Nucleotidylyl transferase"/>
    <property type="match status" value="1"/>
</dbReference>
<keyword evidence="16" id="KW-1185">Reference proteome</keyword>
<dbReference type="AlphaFoldDB" id="A0A401ZFC3"/>
<proteinExistence type="inferred from homology"/>
<dbReference type="CDD" id="cd07958">
    <property type="entry name" value="Anticodon_Ia_Leu_BEm"/>
    <property type="match status" value="1"/>
</dbReference>
<dbReference type="GO" id="GO:0006429">
    <property type="term" value="P:leucyl-tRNA aminoacylation"/>
    <property type="evidence" value="ECO:0007669"/>
    <property type="project" value="UniProtKB-UniRule"/>
</dbReference>
<evidence type="ECO:0000256" key="6">
    <source>
        <dbReference type="ARBA" id="ARBA00022917"/>
    </source>
</evidence>
<feature type="domain" description="Methionyl/Leucyl tRNA synthetase" evidence="13">
    <location>
        <begin position="43"/>
        <end position="184"/>
    </location>
</feature>
<sequence length="824" mass="94247">MITHTKYDPKEIEGKWQARWEADQIYHASDESPKPNFYHLVMFPYPSGDLHMGHWYNYSPFDAYGRFKRMQGYNVMQPIGFDAFGLPAENAAIKRGVQARTWTLSNIENMRKQLRAMGAQWDWQREVITCLPDYYKWTQWLFLQFYKKGLAYRTKAPANWCPGCNTTLANEQVLADGTCERCGSVVIRKEIDQWLLKISAYAERLLDFSEVVDWPEKTITMQRNWIGRSEGAEIRFSAEINGQIEEVPVFTTRPDTIYGVTFFVLAPEHPWVEKITTPDQRAEVDAYVTQARRMTEIERMSTEKEKSGVFTGAYVTNPVSGEKIPVWIADYVLMSYGAGAIMGVPAHDQRDFEFARKFGIPIREVIRTEGEEATDPATWTEAKEALGVMVNSGPFDGTPGEESKARVIAYIEEKGIGHSKINYRLRDWLISRQRYWGAPIPIVYCPEHGTVPVPEDQLPVWLPENVQFKATGESPLRYEPDFVNTTCPICGGPATREADTMDTFIDSSWYYLRYADPHNETAAWSPEKLQDWLPVNQYIGGVEHAILHLLYSRFFVKALHDMGHLNFDEPFQRLFHQGMVLGSDGQKMSKSRGNVEAPDKYVSKYGSDTVRCYMMFIGPFDAGGSFRADNLEGIWRFLNRVWALIGDTWINTPSTKGSNESKAIERLRHKTIKRVTEDLSNFRFNTALAALMEFNNALIKQQRDPVAQSAAYQEALVTLLQLLAPFAPHITDELWQQIGHTDSIHTTEWPAYVEELTQDEAFTLVVQVNGKVRERMEVAADISEEEVRKLALENERVQSFIGSASVQKVIYIPGRLVNIVVRNA</sequence>
<feature type="binding site" evidence="9">
    <location>
        <position position="590"/>
    </location>
    <ligand>
        <name>ATP</name>
        <dbReference type="ChEBI" id="CHEBI:30616"/>
    </ligand>
</feature>
<dbReference type="Pfam" id="PF13603">
    <property type="entry name" value="tRNA-synt_1_2"/>
    <property type="match status" value="1"/>
</dbReference>
<dbReference type="Gene3D" id="3.40.50.620">
    <property type="entry name" value="HUPs"/>
    <property type="match status" value="2"/>
</dbReference>
<dbReference type="InterPro" id="IPR015413">
    <property type="entry name" value="Methionyl/Leucyl_tRNA_Synth"/>
</dbReference>
<dbReference type="InterPro" id="IPR025709">
    <property type="entry name" value="Leu_tRNA-synth_edit"/>
</dbReference>
<gene>
    <name evidence="15" type="primary">leuS_1</name>
    <name evidence="9" type="synonym">leuS</name>
    <name evidence="15" type="ORF">KDAU_28960</name>
</gene>
<evidence type="ECO:0000259" key="14">
    <source>
        <dbReference type="Pfam" id="PF13603"/>
    </source>
</evidence>
<feature type="short sequence motif" description="'KMSKS' region" evidence="9">
    <location>
        <begin position="587"/>
        <end position="591"/>
    </location>
</feature>
<evidence type="ECO:0000256" key="10">
    <source>
        <dbReference type="RuleBase" id="RU363039"/>
    </source>
</evidence>
<evidence type="ECO:0000256" key="8">
    <source>
        <dbReference type="ARBA" id="ARBA00047469"/>
    </source>
</evidence>
<feature type="domain" description="Methionyl/Valyl/Leucyl/Isoleucyl-tRNA synthetase anticodon-binding" evidence="12">
    <location>
        <begin position="663"/>
        <end position="785"/>
    </location>
</feature>
<evidence type="ECO:0000256" key="1">
    <source>
        <dbReference type="ARBA" id="ARBA00005594"/>
    </source>
</evidence>
<dbReference type="FunFam" id="3.40.50.620:FF:000056">
    <property type="entry name" value="Leucine--tRNA ligase"/>
    <property type="match status" value="1"/>
</dbReference>
<dbReference type="GO" id="GO:0005829">
    <property type="term" value="C:cytosol"/>
    <property type="evidence" value="ECO:0007669"/>
    <property type="project" value="TreeGrafter"/>
</dbReference>
<evidence type="ECO:0000256" key="3">
    <source>
        <dbReference type="ARBA" id="ARBA00022598"/>
    </source>
</evidence>
<dbReference type="FunFam" id="3.40.50.620:FF:000003">
    <property type="entry name" value="Leucine--tRNA ligase"/>
    <property type="match status" value="1"/>
</dbReference>
<dbReference type="PRINTS" id="PR00985">
    <property type="entry name" value="TRNASYNTHLEU"/>
</dbReference>
<dbReference type="Proteomes" id="UP000287224">
    <property type="component" value="Unassembled WGS sequence"/>
</dbReference>
<dbReference type="EC" id="6.1.1.4" evidence="9"/>
<dbReference type="FunFam" id="3.10.20.590:FF:000001">
    <property type="entry name" value="Leucine--tRNA ligase"/>
    <property type="match status" value="1"/>
</dbReference>
<organism evidence="15 16">
    <name type="scientific">Dictyobacter aurantiacus</name>
    <dbReference type="NCBI Taxonomy" id="1936993"/>
    <lineage>
        <taxon>Bacteria</taxon>
        <taxon>Bacillati</taxon>
        <taxon>Chloroflexota</taxon>
        <taxon>Ktedonobacteria</taxon>
        <taxon>Ktedonobacterales</taxon>
        <taxon>Dictyobacteraceae</taxon>
        <taxon>Dictyobacter</taxon>
    </lineage>
</organism>
<evidence type="ECO:0000259" key="11">
    <source>
        <dbReference type="Pfam" id="PF00133"/>
    </source>
</evidence>
<dbReference type="InterPro" id="IPR002302">
    <property type="entry name" value="Leu-tRNA-ligase"/>
</dbReference>
<accession>A0A401ZFC3</accession>
<dbReference type="GO" id="GO:0002161">
    <property type="term" value="F:aminoacyl-tRNA deacylase activity"/>
    <property type="evidence" value="ECO:0007669"/>
    <property type="project" value="InterPro"/>
</dbReference>
<dbReference type="Pfam" id="PF09334">
    <property type="entry name" value="tRNA-synt_1g"/>
    <property type="match status" value="1"/>
</dbReference>
<dbReference type="HAMAP" id="MF_00049_B">
    <property type="entry name" value="Leu_tRNA_synth_B"/>
    <property type="match status" value="1"/>
</dbReference>
<keyword evidence="2 9" id="KW-0963">Cytoplasm</keyword>